<evidence type="ECO:0000256" key="1">
    <source>
        <dbReference type="SAM" id="MobiDB-lite"/>
    </source>
</evidence>
<dbReference type="AlphaFoldDB" id="A0A2W1NE74"/>
<dbReference type="GO" id="GO:1904680">
    <property type="term" value="F:peptide transmembrane transporter activity"/>
    <property type="evidence" value="ECO:0007669"/>
    <property type="project" value="TreeGrafter"/>
</dbReference>
<feature type="chain" id="PRO_5038491271" evidence="2">
    <location>
        <begin position="22"/>
        <end position="622"/>
    </location>
</feature>
<feature type="compositionally biased region" description="Low complexity" evidence="1">
    <location>
        <begin position="43"/>
        <end position="56"/>
    </location>
</feature>
<dbReference type="GO" id="GO:0043190">
    <property type="term" value="C:ATP-binding cassette (ABC) transporter complex"/>
    <property type="evidence" value="ECO:0007669"/>
    <property type="project" value="InterPro"/>
</dbReference>
<dbReference type="SUPFAM" id="SSF53850">
    <property type="entry name" value="Periplasmic binding protein-like II"/>
    <property type="match status" value="1"/>
</dbReference>
<dbReference type="InterPro" id="IPR000914">
    <property type="entry name" value="SBP_5_dom"/>
</dbReference>
<dbReference type="PANTHER" id="PTHR30290:SF82">
    <property type="entry name" value="ABC-TYPE DIPEPTIDE_OLIGOPEPTIDE TRANSPORT SYSTEM, PERIPLASMIC COMPONENT"/>
    <property type="match status" value="1"/>
</dbReference>
<dbReference type="Gene3D" id="3.90.76.10">
    <property type="entry name" value="Dipeptide-binding Protein, Domain 1"/>
    <property type="match status" value="1"/>
</dbReference>
<keyword evidence="5" id="KW-1185">Reference proteome</keyword>
<proteinExistence type="predicted"/>
<dbReference type="Pfam" id="PF00496">
    <property type="entry name" value="SBP_bac_5"/>
    <property type="match status" value="1"/>
</dbReference>
<dbReference type="Proteomes" id="UP000214746">
    <property type="component" value="Unassembled WGS sequence"/>
</dbReference>
<organism evidence="4 5">
    <name type="scientific">Paenibacillus xerothermodurans</name>
    <dbReference type="NCBI Taxonomy" id="1977292"/>
    <lineage>
        <taxon>Bacteria</taxon>
        <taxon>Bacillati</taxon>
        <taxon>Bacillota</taxon>
        <taxon>Bacilli</taxon>
        <taxon>Bacillales</taxon>
        <taxon>Paenibacillaceae</taxon>
        <taxon>Paenibacillus</taxon>
    </lineage>
</organism>
<dbReference type="Gene3D" id="3.40.190.10">
    <property type="entry name" value="Periplasmic binding protein-like II"/>
    <property type="match status" value="1"/>
</dbReference>
<dbReference type="EMBL" id="NHRJ02000001">
    <property type="protein sequence ID" value="PZE22827.1"/>
    <property type="molecule type" value="Genomic_DNA"/>
</dbReference>
<dbReference type="PANTHER" id="PTHR30290">
    <property type="entry name" value="PERIPLASMIC BINDING COMPONENT OF ABC TRANSPORTER"/>
    <property type="match status" value="1"/>
</dbReference>
<dbReference type="PIRSF" id="PIRSF002741">
    <property type="entry name" value="MppA"/>
    <property type="match status" value="1"/>
</dbReference>
<comment type="caution">
    <text evidence="4">The sequence shown here is derived from an EMBL/GenBank/DDBJ whole genome shotgun (WGS) entry which is preliminary data.</text>
</comment>
<dbReference type="GO" id="GO:0015833">
    <property type="term" value="P:peptide transport"/>
    <property type="evidence" value="ECO:0007669"/>
    <property type="project" value="TreeGrafter"/>
</dbReference>
<dbReference type="OrthoDB" id="9796817at2"/>
<feature type="region of interest" description="Disordered" evidence="1">
    <location>
        <begin position="27"/>
        <end position="68"/>
    </location>
</feature>
<evidence type="ECO:0000259" key="3">
    <source>
        <dbReference type="Pfam" id="PF00496"/>
    </source>
</evidence>
<dbReference type="PROSITE" id="PS51257">
    <property type="entry name" value="PROKAR_LIPOPROTEIN"/>
    <property type="match status" value="1"/>
</dbReference>
<keyword evidence="2" id="KW-0732">Signal</keyword>
<accession>A0A2W1NE74</accession>
<gene>
    <name evidence="4" type="ORF">CBW46_003460</name>
</gene>
<dbReference type="CDD" id="cd08509">
    <property type="entry name" value="PBP2_TmCBP_oligosaccharides_like"/>
    <property type="match status" value="1"/>
</dbReference>
<evidence type="ECO:0000313" key="5">
    <source>
        <dbReference type="Proteomes" id="UP000214746"/>
    </source>
</evidence>
<evidence type="ECO:0000256" key="2">
    <source>
        <dbReference type="SAM" id="SignalP"/>
    </source>
</evidence>
<feature type="domain" description="Solute-binding protein family 5" evidence="3">
    <location>
        <begin position="117"/>
        <end position="493"/>
    </location>
</feature>
<protein>
    <submittedName>
        <fullName evidence="4">ABC transporter substrate-binding protein</fullName>
    </submittedName>
</protein>
<dbReference type="GO" id="GO:0042597">
    <property type="term" value="C:periplasmic space"/>
    <property type="evidence" value="ECO:0007669"/>
    <property type="project" value="UniProtKB-ARBA"/>
</dbReference>
<dbReference type="InterPro" id="IPR039424">
    <property type="entry name" value="SBP_5"/>
</dbReference>
<evidence type="ECO:0000313" key="4">
    <source>
        <dbReference type="EMBL" id="PZE22827.1"/>
    </source>
</evidence>
<dbReference type="RefSeq" id="WP_089198595.1">
    <property type="nucleotide sequence ID" value="NZ_NHRJ02000001.1"/>
</dbReference>
<dbReference type="Gene3D" id="3.10.105.10">
    <property type="entry name" value="Dipeptide-binding Protein, Domain 3"/>
    <property type="match status" value="1"/>
</dbReference>
<name>A0A2W1NE74_PAEXE</name>
<sequence>MKLRLLTSPIFALAFAGVLLAGCESTPPPAVGNSQPSTGKQEAGAPGAAPPTAGQTGQAGGPKETPRNETLYINGIQWGAPTNFNVLSGNSAFPVNYGDSRELIYETLFMINQLDGKLEPLLGTSYTWTDDVTLRVELNKDAKWSDGKPFTSDDVAYTYKLGQKYQINWSSFWAYVEDVVADGPHAVNIKLSKTNPNKLTVLDSIELIPMLPKHIWEEKEKQAGNDLATLRKDINADPVGTGPYKMYFYNDQKIIVARDDNYWGKSLFGKLPAPKYITHIIYKDNAAGDLAFKSGQVDVSQQFTPQVWNMWKDGKPVKTYLKDAPYYLPGSMPSIFFNVAEKGLDNPDVRRAIAMSIDYKKIADLAMSGYSPAMQPALTLPSGTEAKYVDQAALKPLQWATDVKAANELLDKIGAAKGPDGIRVLNGTRLGPFEIECPYGWSDWNAALEIAAQSSKAIGIEIRTKFPEQPVWNNNLQTGKFDIIMNTPAGGVSPSQPWSRARTIMYSKGVPAAGEMAFWNWGRYKNARADEIIDQIPMISDEAQLKSLYTELTQIWLKDVPSIPLMYRPWKFYTVSEAVWKGFPVEGDETNIPPQIAIDGAGVRALYQIHITNHDAARGPRR</sequence>
<dbReference type="InterPro" id="IPR030678">
    <property type="entry name" value="Peptide/Ni-bd"/>
</dbReference>
<reference evidence="4" key="1">
    <citation type="submission" date="2018-06" db="EMBL/GenBank/DDBJ databases">
        <title>Paenibacillus xerothermodurans sp. nov. an extremely dry heat resistant spore forming bacterium isolated from the soil of Cape Canaveral, Florida.</title>
        <authorList>
            <person name="Seuylemezian A."/>
            <person name="Kaur N."/>
            <person name="Patil P."/>
            <person name="Patil P."/>
            <person name="Mayilraj S."/>
            <person name="Vaishampayan P."/>
        </authorList>
    </citation>
    <scope>NUCLEOTIDE SEQUENCE [LARGE SCALE GENOMIC DNA]</scope>
    <source>
        <strain evidence="4">ATCC 27380</strain>
    </source>
</reference>
<feature type="signal peptide" evidence="2">
    <location>
        <begin position="1"/>
        <end position="21"/>
    </location>
</feature>